<gene>
    <name evidence="8 11" type="primary">aroA</name>
    <name evidence="11" type="ORF">HGB44_07290</name>
</gene>
<comment type="function">
    <text evidence="8">Catalyzes the transfer of the enolpyruvyl moiety of phosphoenolpyruvate (PEP) to the 5-hydroxyl of shikimate-3-phosphate (S3P) to produce enolpyruvyl shikimate-3-phosphate and inorganic phosphate.</text>
</comment>
<comment type="catalytic activity">
    <reaction evidence="7">
        <text>3-phosphoshikimate + phosphoenolpyruvate = 5-O-(1-carboxyvinyl)-3-phosphoshikimate + phosphate</text>
        <dbReference type="Rhea" id="RHEA:21256"/>
        <dbReference type="ChEBI" id="CHEBI:43474"/>
        <dbReference type="ChEBI" id="CHEBI:57701"/>
        <dbReference type="ChEBI" id="CHEBI:58702"/>
        <dbReference type="ChEBI" id="CHEBI:145989"/>
        <dbReference type="EC" id="2.5.1.19"/>
    </reaction>
    <physiologicalReaction direction="left-to-right" evidence="7">
        <dbReference type="Rhea" id="RHEA:21257"/>
    </physiologicalReaction>
</comment>
<evidence type="ECO:0000313" key="12">
    <source>
        <dbReference type="Proteomes" id="UP000553209"/>
    </source>
</evidence>
<name>A0A7X6MAR8_9ACTN</name>
<feature type="binding site" evidence="8">
    <location>
        <position position="434"/>
    </location>
    <ligand>
        <name>phosphoenolpyruvate</name>
        <dbReference type="ChEBI" id="CHEBI:58702"/>
    </ligand>
</feature>
<feature type="binding site" evidence="8">
    <location>
        <position position="52"/>
    </location>
    <ligand>
        <name>3-phosphoshikimate</name>
        <dbReference type="ChEBI" id="CHEBI:145989"/>
    </ligand>
</feature>
<dbReference type="UniPathway" id="UPA00053">
    <property type="reaction ID" value="UER00089"/>
</dbReference>
<feature type="binding site" evidence="8">
    <location>
        <position position="409"/>
    </location>
    <ligand>
        <name>phosphoenolpyruvate</name>
        <dbReference type="ChEBI" id="CHEBI:58702"/>
    </ligand>
</feature>
<dbReference type="HAMAP" id="MF_00210">
    <property type="entry name" value="EPSP_synth"/>
    <property type="match status" value="1"/>
</dbReference>
<feature type="binding site" evidence="8">
    <location>
        <position position="337"/>
    </location>
    <ligand>
        <name>3-phosphoshikimate</name>
        <dbReference type="ChEBI" id="CHEBI:145989"/>
    </ligand>
</feature>
<feature type="domain" description="Enolpyruvate transferase" evidence="10">
    <location>
        <begin position="38"/>
        <end position="440"/>
    </location>
</feature>
<evidence type="ECO:0000256" key="4">
    <source>
        <dbReference type="ARBA" id="ARBA00022605"/>
    </source>
</evidence>
<feature type="binding site" evidence="8">
    <location>
        <position position="51"/>
    </location>
    <ligand>
        <name>phosphoenolpyruvate</name>
        <dbReference type="ChEBI" id="CHEBI:58702"/>
    </ligand>
</feature>
<feature type="binding site" evidence="8">
    <location>
        <position position="147"/>
    </location>
    <ligand>
        <name>phosphoenolpyruvate</name>
        <dbReference type="ChEBI" id="CHEBI:58702"/>
    </ligand>
</feature>
<dbReference type="CDD" id="cd01556">
    <property type="entry name" value="EPSP_synthase"/>
    <property type="match status" value="1"/>
</dbReference>
<feature type="binding site" evidence="8">
    <location>
        <position position="193"/>
    </location>
    <ligand>
        <name>3-phosphoshikimate</name>
        <dbReference type="ChEBI" id="CHEBI:145989"/>
    </ligand>
</feature>
<feature type="binding site" evidence="8">
    <location>
        <position position="51"/>
    </location>
    <ligand>
        <name>3-phosphoshikimate</name>
        <dbReference type="ChEBI" id="CHEBI:145989"/>
    </ligand>
</feature>
<feature type="binding site" evidence="8">
    <location>
        <position position="194"/>
    </location>
    <ligand>
        <name>3-phosphoshikimate</name>
        <dbReference type="ChEBI" id="CHEBI:145989"/>
    </ligand>
</feature>
<feature type="binding site" evidence="8">
    <location>
        <position position="56"/>
    </location>
    <ligand>
        <name>3-phosphoshikimate</name>
        <dbReference type="ChEBI" id="CHEBI:145989"/>
    </ligand>
</feature>
<comment type="caution">
    <text evidence="11">The sequence shown here is derived from an EMBL/GenBank/DDBJ whole genome shotgun (WGS) entry which is preliminary data.</text>
</comment>
<dbReference type="InterPro" id="IPR001986">
    <property type="entry name" value="Enolpyruvate_Tfrase_dom"/>
</dbReference>
<dbReference type="NCBIfam" id="TIGR01356">
    <property type="entry name" value="aroA"/>
    <property type="match status" value="1"/>
</dbReference>
<feature type="binding site" evidence="8">
    <location>
        <position position="195"/>
    </location>
    <ligand>
        <name>3-phosphoshikimate</name>
        <dbReference type="ChEBI" id="CHEBI:145989"/>
    </ligand>
</feature>
<dbReference type="GO" id="GO:0003866">
    <property type="term" value="F:3-phosphoshikimate 1-carboxyvinyltransferase activity"/>
    <property type="evidence" value="ECO:0007669"/>
    <property type="project" value="UniProtKB-UniRule"/>
</dbReference>
<dbReference type="Pfam" id="PF00275">
    <property type="entry name" value="EPSP_synthase"/>
    <property type="match status" value="1"/>
</dbReference>
<keyword evidence="6 8" id="KW-0057">Aromatic amino acid biosynthesis</keyword>
<feature type="compositionally biased region" description="Polar residues" evidence="9">
    <location>
        <begin position="1"/>
        <end position="24"/>
    </location>
</feature>
<dbReference type="PANTHER" id="PTHR21090:SF5">
    <property type="entry name" value="PENTAFUNCTIONAL AROM POLYPEPTIDE"/>
    <property type="match status" value="1"/>
</dbReference>
<dbReference type="Proteomes" id="UP000553209">
    <property type="component" value="Unassembled WGS sequence"/>
</dbReference>
<evidence type="ECO:0000256" key="2">
    <source>
        <dbReference type="ARBA" id="ARBA00009948"/>
    </source>
</evidence>
<evidence type="ECO:0000256" key="3">
    <source>
        <dbReference type="ARBA" id="ARBA00022490"/>
    </source>
</evidence>
<dbReference type="GO" id="GO:0005737">
    <property type="term" value="C:cytoplasm"/>
    <property type="evidence" value="ECO:0007669"/>
    <property type="project" value="UniProtKB-SubCell"/>
</dbReference>
<comment type="similarity">
    <text evidence="2 8">Belongs to the EPSP synthase family.</text>
</comment>
<dbReference type="GO" id="GO:0008652">
    <property type="term" value="P:amino acid biosynthetic process"/>
    <property type="evidence" value="ECO:0007669"/>
    <property type="project" value="UniProtKB-KW"/>
</dbReference>
<dbReference type="FunFam" id="3.65.10.10:FF:000011">
    <property type="entry name" value="3-phosphoshikimate 1-carboxyvinyltransferase"/>
    <property type="match status" value="1"/>
</dbReference>
<keyword evidence="3 8" id="KW-0963">Cytoplasm</keyword>
<evidence type="ECO:0000259" key="10">
    <source>
        <dbReference type="Pfam" id="PF00275"/>
    </source>
</evidence>
<dbReference type="AlphaFoldDB" id="A0A7X6MAR8"/>
<sequence length="448" mass="46288">MPESASSQPVQSGQNPDTATSPRSAGTPGGHWPAPTAERPVRARLSLPGSKSMTNRALVLAALSETPCLVRRPLVSRDSELMAGSLRALGTGIAAEGEDMAVTPAPLRGPASVDVGNAGTVMRFVPPVAALASGTVEFDGDPRARERPVGELLAALRALGADIDDGGRGALPMAVHGTGAVRGGEVTLDASGSSQFVSALLLSGARFTEGVHVRHSGPPVPSQPHLDMTVEMLRAAGVTVSTADNSWRVEPGPVKVSDITVEPDLSNAAPFLAAALVTGGEVTVEDWPEHTTQPGDELRSLFTRMGGEVSRSPEGLLTLRGTGRILGIDADLRDVGELTPTVAAVAALAATPSRLTGIAHLRRHETDRIAALAAEINRLGGDAEELPDGLVINPRPMHGGVFHSYDDHRMATSGAVIGLAVPGVEVENIATTRKTLPDFPGLWAEALA</sequence>
<feature type="binding site" evidence="8">
    <location>
        <position position="364"/>
    </location>
    <ligand>
        <name>3-phosphoshikimate</name>
        <dbReference type="ChEBI" id="CHEBI:145989"/>
    </ligand>
</feature>
<dbReference type="GO" id="GO:0009073">
    <property type="term" value="P:aromatic amino acid family biosynthetic process"/>
    <property type="evidence" value="ECO:0007669"/>
    <property type="project" value="UniProtKB-KW"/>
</dbReference>
<dbReference type="FunFam" id="3.65.10.10:FF:000010">
    <property type="entry name" value="3-phosphoshikimate 1-carboxyvinyltransferase"/>
    <property type="match status" value="1"/>
</dbReference>
<dbReference type="RefSeq" id="WP_061083743.1">
    <property type="nucleotide sequence ID" value="NZ_JAAXPG010000005.1"/>
</dbReference>
<feature type="binding site" evidence="8">
    <location>
        <position position="195"/>
    </location>
    <ligand>
        <name>phosphoenolpyruvate</name>
        <dbReference type="ChEBI" id="CHEBI:58702"/>
    </ligand>
</feature>
<organism evidence="11 12">
    <name type="scientific">Nocardiopsis alborubida</name>
    <dbReference type="NCBI Taxonomy" id="146802"/>
    <lineage>
        <taxon>Bacteria</taxon>
        <taxon>Bacillati</taxon>
        <taxon>Actinomycetota</taxon>
        <taxon>Actinomycetes</taxon>
        <taxon>Streptosporangiales</taxon>
        <taxon>Nocardiopsidaceae</taxon>
        <taxon>Nocardiopsis</taxon>
    </lineage>
</organism>
<evidence type="ECO:0000256" key="1">
    <source>
        <dbReference type="ARBA" id="ARBA00004811"/>
    </source>
</evidence>
<comment type="pathway">
    <text evidence="1 8">Metabolic intermediate biosynthesis; chorismate biosynthesis; chorismate from D-erythrose 4-phosphate and phosphoenolpyruvate: step 6/7.</text>
</comment>
<comment type="caution">
    <text evidence="8">Lacks conserved residue(s) required for the propagation of feature annotation.</text>
</comment>
<dbReference type="PIRSF" id="PIRSF000505">
    <property type="entry name" value="EPSPS"/>
    <property type="match status" value="1"/>
</dbReference>
<evidence type="ECO:0000256" key="8">
    <source>
        <dbReference type="HAMAP-Rule" id="MF_00210"/>
    </source>
</evidence>
<dbReference type="InterPro" id="IPR023193">
    <property type="entry name" value="EPSP_synthase_CS"/>
</dbReference>
<evidence type="ECO:0000256" key="6">
    <source>
        <dbReference type="ARBA" id="ARBA00023141"/>
    </source>
</evidence>
<dbReference type="SUPFAM" id="SSF55205">
    <property type="entry name" value="EPT/RTPC-like"/>
    <property type="match status" value="1"/>
</dbReference>
<feature type="binding site" evidence="8">
    <location>
        <position position="222"/>
    </location>
    <ligand>
        <name>3-phosphoshikimate</name>
        <dbReference type="ChEBI" id="CHEBI:145989"/>
    </ligand>
</feature>
<dbReference type="InterPro" id="IPR036968">
    <property type="entry name" value="Enolpyruvate_Tfrase_sf"/>
</dbReference>
<dbReference type="EC" id="2.5.1.19" evidence="8"/>
<evidence type="ECO:0000256" key="7">
    <source>
        <dbReference type="ARBA" id="ARBA00044633"/>
    </source>
</evidence>
<keyword evidence="12" id="KW-1185">Reference proteome</keyword>
<dbReference type="InterPro" id="IPR013792">
    <property type="entry name" value="RNA3'P_cycl/enolpyr_Trfase_a/b"/>
</dbReference>
<dbReference type="PANTHER" id="PTHR21090">
    <property type="entry name" value="AROM/DEHYDROQUINATE SYNTHASE"/>
    <property type="match status" value="1"/>
</dbReference>
<dbReference type="GO" id="GO:0009423">
    <property type="term" value="P:chorismate biosynthetic process"/>
    <property type="evidence" value="ECO:0007669"/>
    <property type="project" value="UniProtKB-UniRule"/>
</dbReference>
<dbReference type="Gene3D" id="3.65.10.10">
    <property type="entry name" value="Enolpyruvate transferase domain"/>
    <property type="match status" value="2"/>
</dbReference>
<evidence type="ECO:0000256" key="9">
    <source>
        <dbReference type="SAM" id="MobiDB-lite"/>
    </source>
</evidence>
<feature type="active site" description="Proton acceptor" evidence="8">
    <location>
        <position position="337"/>
    </location>
</feature>
<comment type="subunit">
    <text evidence="8">Monomer.</text>
</comment>
<accession>A0A7X6MAR8</accession>
<feature type="binding site" evidence="8">
    <location>
        <position position="119"/>
    </location>
    <ligand>
        <name>phosphoenolpyruvate</name>
        <dbReference type="ChEBI" id="CHEBI:58702"/>
    </ligand>
</feature>
<dbReference type="EMBL" id="JAAXPG010000005">
    <property type="protein sequence ID" value="NKY97475.1"/>
    <property type="molecule type" value="Genomic_DNA"/>
</dbReference>
<evidence type="ECO:0000256" key="5">
    <source>
        <dbReference type="ARBA" id="ARBA00022679"/>
    </source>
</evidence>
<feature type="binding site" evidence="8">
    <location>
        <position position="368"/>
    </location>
    <ligand>
        <name>phosphoenolpyruvate</name>
        <dbReference type="ChEBI" id="CHEBI:58702"/>
    </ligand>
</feature>
<comment type="subcellular location">
    <subcellularLocation>
        <location evidence="8">Cytoplasm</location>
    </subcellularLocation>
</comment>
<proteinExistence type="inferred from homology"/>
<keyword evidence="5 8" id="KW-0808">Transferase</keyword>
<dbReference type="InterPro" id="IPR006264">
    <property type="entry name" value="EPSP_synthase"/>
</dbReference>
<evidence type="ECO:0000313" key="11">
    <source>
        <dbReference type="EMBL" id="NKY97475.1"/>
    </source>
</evidence>
<protein>
    <recommendedName>
        <fullName evidence="8">3-phosphoshikimate 1-carboxyvinyltransferase</fullName>
        <ecNumber evidence="8">2.5.1.19</ecNumber>
    </recommendedName>
    <alternativeName>
        <fullName evidence="8">5-enolpyruvylshikimate-3-phosphate synthase</fullName>
        <shortName evidence="8">EPSP synthase</shortName>
        <shortName evidence="8">EPSPS</shortName>
    </alternativeName>
</protein>
<feature type="region of interest" description="Disordered" evidence="9">
    <location>
        <begin position="1"/>
        <end position="40"/>
    </location>
</feature>
<dbReference type="PROSITE" id="PS00885">
    <property type="entry name" value="EPSP_SYNTHASE_2"/>
    <property type="match status" value="1"/>
</dbReference>
<reference evidence="11 12" key="1">
    <citation type="submission" date="2020-04" db="EMBL/GenBank/DDBJ databases">
        <title>MicrobeNet Type strains.</title>
        <authorList>
            <person name="Nicholson A.C."/>
        </authorList>
    </citation>
    <scope>NUCLEOTIDE SEQUENCE [LARGE SCALE GENOMIC DNA]</scope>
    <source>
        <strain evidence="11 12">ATCC 23612</strain>
    </source>
</reference>
<dbReference type="PROSITE" id="PS00104">
    <property type="entry name" value="EPSP_SYNTHASE_1"/>
    <property type="match status" value="1"/>
</dbReference>
<keyword evidence="4 8" id="KW-0028">Amino-acid biosynthesis</keyword>